<keyword evidence="2" id="KW-1185">Reference proteome</keyword>
<evidence type="ECO:0000313" key="2">
    <source>
        <dbReference type="Proteomes" id="UP000254875"/>
    </source>
</evidence>
<evidence type="ECO:0000313" key="1">
    <source>
        <dbReference type="EMBL" id="RDJ97657.1"/>
    </source>
</evidence>
<gene>
    <name evidence="1" type="ORF">DLM46_36820</name>
</gene>
<dbReference type="AlphaFoldDB" id="A0A370MWW1"/>
<reference evidence="2" key="1">
    <citation type="submission" date="2018-05" db="EMBL/GenBank/DDBJ databases">
        <authorList>
            <person name="Feng T."/>
        </authorList>
    </citation>
    <scope>NUCLEOTIDE SEQUENCE [LARGE SCALE GENOMIC DNA]</scope>
    <source>
        <strain evidence="2">S27</strain>
    </source>
</reference>
<dbReference type="Proteomes" id="UP000254875">
    <property type="component" value="Unassembled WGS sequence"/>
</dbReference>
<sequence length="74" mass="8130">MLGRLFIVTSRRPNAEISCYTKAGVTFVRVPTGYASSLDRNMPIEIRQRLLSDGYASTKAAALEKIVAGQTIRV</sequence>
<name>A0A370MWW1_9BURK</name>
<accession>A0A370MWW1</accession>
<organism evidence="1 2">
    <name type="scientific">Paraburkholderia lacunae</name>
    <dbReference type="NCBI Taxonomy" id="2211104"/>
    <lineage>
        <taxon>Bacteria</taxon>
        <taxon>Pseudomonadati</taxon>
        <taxon>Pseudomonadota</taxon>
        <taxon>Betaproteobacteria</taxon>
        <taxon>Burkholderiales</taxon>
        <taxon>Burkholderiaceae</taxon>
        <taxon>Paraburkholderia</taxon>
    </lineage>
</organism>
<protein>
    <submittedName>
        <fullName evidence="1">Uncharacterized protein</fullName>
    </submittedName>
</protein>
<proteinExistence type="predicted"/>
<comment type="caution">
    <text evidence="1">The sequence shown here is derived from an EMBL/GenBank/DDBJ whole genome shotgun (WGS) entry which is preliminary data.</text>
</comment>
<dbReference type="EMBL" id="QHKS01000049">
    <property type="protein sequence ID" value="RDJ97657.1"/>
    <property type="molecule type" value="Genomic_DNA"/>
</dbReference>